<sequence>MVTVSPAGTDPCRNLTVVANYETEPDTWESESGETLIVPDPGCTPAGPGAWLLQGTGFRGYAALVHGVLVRVTVDSLRPDDDLGAVARSLHPLDDHQLWRYSGGWPGWAWLLT</sequence>
<name>A0ABS7QBC2_9ACTN</name>
<proteinExistence type="predicted"/>
<keyword evidence="2" id="KW-1185">Reference proteome</keyword>
<gene>
    <name evidence="1" type="ORF">K7862_22850</name>
</gene>
<organism evidence="1 2">
    <name type="scientific">Actinacidiphila acidipaludis</name>
    <dbReference type="NCBI Taxonomy" id="2873382"/>
    <lineage>
        <taxon>Bacteria</taxon>
        <taxon>Bacillati</taxon>
        <taxon>Actinomycetota</taxon>
        <taxon>Actinomycetes</taxon>
        <taxon>Kitasatosporales</taxon>
        <taxon>Streptomycetaceae</taxon>
        <taxon>Actinacidiphila</taxon>
    </lineage>
</organism>
<dbReference type="Proteomes" id="UP000778578">
    <property type="component" value="Unassembled WGS sequence"/>
</dbReference>
<evidence type="ECO:0000313" key="2">
    <source>
        <dbReference type="Proteomes" id="UP000778578"/>
    </source>
</evidence>
<reference evidence="1 2" key="1">
    <citation type="submission" date="2021-08" db="EMBL/GenBank/DDBJ databases">
        <title>WGS of actinomycetes from Thailand.</title>
        <authorList>
            <person name="Thawai C."/>
        </authorList>
    </citation>
    <scope>NUCLEOTIDE SEQUENCE [LARGE SCALE GENOMIC DNA]</scope>
    <source>
        <strain evidence="1 2">PLK6-54</strain>
    </source>
</reference>
<evidence type="ECO:0000313" key="1">
    <source>
        <dbReference type="EMBL" id="MBY8880451.1"/>
    </source>
</evidence>
<protein>
    <submittedName>
        <fullName evidence="1">Uncharacterized protein</fullName>
    </submittedName>
</protein>
<dbReference type="EMBL" id="JAINZZ010000031">
    <property type="protein sequence ID" value="MBY8880451.1"/>
    <property type="molecule type" value="Genomic_DNA"/>
</dbReference>
<dbReference type="RefSeq" id="WP_222965491.1">
    <property type="nucleotide sequence ID" value="NZ_JAINZZ010000031.1"/>
</dbReference>
<accession>A0ABS7QBC2</accession>
<comment type="caution">
    <text evidence="1">The sequence shown here is derived from an EMBL/GenBank/DDBJ whole genome shotgun (WGS) entry which is preliminary data.</text>
</comment>